<reference evidence="1" key="1">
    <citation type="submission" date="2019-02" db="EMBL/GenBank/DDBJ databases">
        <authorList>
            <person name="Gruber-Vodicka R. H."/>
            <person name="Seah K. B. B."/>
        </authorList>
    </citation>
    <scope>NUCLEOTIDE SEQUENCE</scope>
    <source>
        <strain evidence="1">BECK_BY7</strain>
    </source>
</reference>
<dbReference type="AlphaFoldDB" id="A0A450X6Z4"/>
<sequence>MPFYIKLSIRLSCSNTDIAIHYDGSILSSPDVQFSFCTIFSSFINSIYTSTVMLLSCEGYTISTTQLTTDKHMIKKGRVSPA</sequence>
<protein>
    <submittedName>
        <fullName evidence="1">Uncharacterized protein</fullName>
    </submittedName>
</protein>
<proteinExistence type="predicted"/>
<accession>A0A450X6Z4</accession>
<name>A0A450X6Z4_9GAMM</name>
<gene>
    <name evidence="1" type="ORF">BECKLFY1418C_GA0070996_12143</name>
</gene>
<dbReference type="EMBL" id="CAADFN010000214">
    <property type="protein sequence ID" value="VFK25079.1"/>
    <property type="molecule type" value="Genomic_DNA"/>
</dbReference>
<organism evidence="1">
    <name type="scientific">Candidatus Kentrum sp. LFY</name>
    <dbReference type="NCBI Taxonomy" id="2126342"/>
    <lineage>
        <taxon>Bacteria</taxon>
        <taxon>Pseudomonadati</taxon>
        <taxon>Pseudomonadota</taxon>
        <taxon>Gammaproteobacteria</taxon>
        <taxon>Candidatus Kentrum</taxon>
    </lineage>
</organism>
<evidence type="ECO:0000313" key="1">
    <source>
        <dbReference type="EMBL" id="VFK25079.1"/>
    </source>
</evidence>